<comment type="caution">
    <text evidence="1">The sequence shown here is derived from an EMBL/GenBank/DDBJ whole genome shotgun (WGS) entry which is preliminary data.</text>
</comment>
<organism evidence="1 2">
    <name type="scientific">Solimicrobium silvestre</name>
    <dbReference type="NCBI Taxonomy" id="2099400"/>
    <lineage>
        <taxon>Bacteria</taxon>
        <taxon>Pseudomonadati</taxon>
        <taxon>Pseudomonadota</taxon>
        <taxon>Betaproteobacteria</taxon>
        <taxon>Burkholderiales</taxon>
        <taxon>Oxalobacteraceae</taxon>
        <taxon>Solimicrobium</taxon>
    </lineage>
</organism>
<evidence type="ECO:0000313" key="1">
    <source>
        <dbReference type="EMBL" id="PRC93891.1"/>
    </source>
</evidence>
<reference evidence="1 2" key="1">
    <citation type="submission" date="2018-02" db="EMBL/GenBank/DDBJ databases">
        <title>Solimicrobium silvestre gen. nov., sp. nov., isolated from alpine forest soil.</title>
        <authorList>
            <person name="Margesin R."/>
            <person name="Albuquerque L."/>
            <person name="Zhang D.-C."/>
            <person name="Froufe H.J.C."/>
            <person name="Severino R."/>
            <person name="Roxo I."/>
            <person name="Egas C."/>
            <person name="Da Costa M.S."/>
        </authorList>
    </citation>
    <scope>NUCLEOTIDE SEQUENCE [LARGE SCALE GENOMIC DNA]</scope>
    <source>
        <strain evidence="1 2">S20-91</strain>
    </source>
</reference>
<dbReference type="Proteomes" id="UP000237839">
    <property type="component" value="Unassembled WGS sequence"/>
</dbReference>
<name>A0A2S9H1M7_9BURK</name>
<sequence length="166" mass="19311">MDLRKIKNDYKLLFSSELNFFRDPRYGLILGVPMGLEDNSSQDFFQICEPHENTYFTASMYHVNGMTLSGWAKIRYSTVEQKMPYLEMVCEPYQVNGANWIGFAAEYEGTFPGNDYVSRYLVLCFCQGVNLISFTITARRDKFEENVELYNWIIKNALILEVLGTK</sequence>
<protein>
    <submittedName>
        <fullName evidence="1">Uncharacterized protein</fullName>
    </submittedName>
</protein>
<dbReference type="RefSeq" id="WP_105531168.1">
    <property type="nucleotide sequence ID" value="NZ_PUGF01000005.1"/>
</dbReference>
<accession>A0A2S9H1M7</accession>
<evidence type="ECO:0000313" key="2">
    <source>
        <dbReference type="Proteomes" id="UP000237839"/>
    </source>
</evidence>
<dbReference type="AlphaFoldDB" id="A0A2S9H1M7"/>
<dbReference type="OrthoDB" id="8743872at2"/>
<keyword evidence="2" id="KW-1185">Reference proteome</keyword>
<dbReference type="EMBL" id="PUGF01000005">
    <property type="protein sequence ID" value="PRC93891.1"/>
    <property type="molecule type" value="Genomic_DNA"/>
</dbReference>
<gene>
    <name evidence="1" type="ORF">S2091_1500</name>
</gene>
<proteinExistence type="predicted"/>